<dbReference type="Gene3D" id="3.90.550.20">
    <property type="match status" value="1"/>
</dbReference>
<reference evidence="1 2" key="1">
    <citation type="submission" date="2024-02" db="EMBL/GenBank/DDBJ databases">
        <authorList>
            <person name="Chen Y."/>
            <person name="Shah S."/>
            <person name="Dougan E. K."/>
            <person name="Thang M."/>
            <person name="Chan C."/>
        </authorList>
    </citation>
    <scope>NUCLEOTIDE SEQUENCE [LARGE SCALE GENOMIC DNA]</scope>
</reference>
<dbReference type="PANTHER" id="PTHR32385">
    <property type="entry name" value="MANNOSYL PHOSPHORYLINOSITOL CERAMIDE SYNTHASE"/>
    <property type="match status" value="1"/>
</dbReference>
<evidence type="ECO:0008006" key="3">
    <source>
        <dbReference type="Google" id="ProtNLM"/>
    </source>
</evidence>
<accession>A0ABP0KGN9</accession>
<evidence type="ECO:0000313" key="2">
    <source>
        <dbReference type="Proteomes" id="UP001642484"/>
    </source>
</evidence>
<protein>
    <recommendedName>
        <fullName evidence="3">Alpha 1,4-glycosyltransferase domain-containing protein</fullName>
    </recommendedName>
</protein>
<evidence type="ECO:0000313" key="1">
    <source>
        <dbReference type="EMBL" id="CAK9025684.1"/>
    </source>
</evidence>
<dbReference type="Pfam" id="PF05704">
    <property type="entry name" value="Caps_synth"/>
    <property type="match status" value="1"/>
</dbReference>
<proteinExistence type="predicted"/>
<comment type="caution">
    <text evidence="1">The sequence shown here is derived from an EMBL/GenBank/DDBJ whole genome shotgun (WGS) entry which is preliminary data.</text>
</comment>
<dbReference type="EMBL" id="CAXAMN010008557">
    <property type="protein sequence ID" value="CAK9025684.1"/>
    <property type="molecule type" value="Genomic_DNA"/>
</dbReference>
<dbReference type="InterPro" id="IPR008441">
    <property type="entry name" value="AfumC-like_glycosyl_Trfase"/>
</dbReference>
<dbReference type="InterPro" id="IPR029044">
    <property type="entry name" value="Nucleotide-diphossugar_trans"/>
</dbReference>
<gene>
    <name evidence="1" type="ORF">CCMP2556_LOCUS16086</name>
</gene>
<dbReference type="InterPro" id="IPR051706">
    <property type="entry name" value="Glycosyltransferase_domain"/>
</dbReference>
<dbReference type="PANTHER" id="PTHR32385:SF15">
    <property type="entry name" value="INOSITOL PHOSPHOCERAMIDE MANNOSYLTRANSFERASE 1"/>
    <property type="match status" value="1"/>
</dbReference>
<dbReference type="Proteomes" id="UP001642484">
    <property type="component" value="Unassembled WGS sequence"/>
</dbReference>
<keyword evidence="2" id="KW-1185">Reference proteome</keyword>
<name>A0ABP0KGN9_9DINO</name>
<dbReference type="SUPFAM" id="SSF53448">
    <property type="entry name" value="Nucleotide-diphospho-sugar transferases"/>
    <property type="match status" value="1"/>
</dbReference>
<organism evidence="1 2">
    <name type="scientific">Durusdinium trenchii</name>
    <dbReference type="NCBI Taxonomy" id="1381693"/>
    <lineage>
        <taxon>Eukaryota</taxon>
        <taxon>Sar</taxon>
        <taxon>Alveolata</taxon>
        <taxon>Dinophyceae</taxon>
        <taxon>Suessiales</taxon>
        <taxon>Symbiodiniaceae</taxon>
        <taxon>Durusdinium</taxon>
    </lineage>
</organism>
<sequence>MHGLIGSVAPAGHAQRLQHLRRTQCPFAFRAPIPAIGQRWFGPHVNAFVAMLGAGTALQRRLRTSVPMSIGPKPVWDATGGPAIHGATGGKPRLDKGKLHRVVWMCWTGNNPMPPHLELCLQTVRRNAGLPVILITPQNVAEYVPDPHPAYPYLHLAHRADYLRCYLLHNYGGVYLDVDTICLRSLEGLYDLLESNQCDAVGYDGAQWGELIGVSDMGPFRPHSPLTELWFNALHGRLEEKLPAILTQRTDVFYWQEILRDVFVPVTLVHSQRVSKALIAKNPEKEELWAVQPFREVLEAQLSAHVLILNNAKYGDELGQLSEEQILGGPAVLSQLLRHALGLPV</sequence>